<protein>
    <recommendedName>
        <fullName evidence="2">Inositol polyphosphate-related phosphatase domain-containing protein</fullName>
    </recommendedName>
</protein>
<evidence type="ECO:0000259" key="2">
    <source>
        <dbReference type="Pfam" id="PF22669"/>
    </source>
</evidence>
<dbReference type="InterPro" id="IPR000300">
    <property type="entry name" value="IPPc"/>
</dbReference>
<dbReference type="InterPro" id="IPR036691">
    <property type="entry name" value="Endo/exonu/phosph_ase_sf"/>
</dbReference>
<evidence type="ECO:0000313" key="4">
    <source>
        <dbReference type="Proteomes" id="UP001583172"/>
    </source>
</evidence>
<dbReference type="Gene3D" id="3.60.10.10">
    <property type="entry name" value="Endonuclease/exonuclease/phosphatase"/>
    <property type="match status" value="1"/>
</dbReference>
<feature type="domain" description="Inositol polyphosphate-related phosphatase" evidence="2">
    <location>
        <begin position="48"/>
        <end position="212"/>
    </location>
</feature>
<feature type="compositionally biased region" description="Low complexity" evidence="1">
    <location>
        <begin position="131"/>
        <end position="151"/>
    </location>
</feature>
<organism evidence="3 4">
    <name type="scientific">Humicola insolens</name>
    <name type="common">Soft-rot fungus</name>
    <dbReference type="NCBI Taxonomy" id="85995"/>
    <lineage>
        <taxon>Eukaryota</taxon>
        <taxon>Fungi</taxon>
        <taxon>Dikarya</taxon>
        <taxon>Ascomycota</taxon>
        <taxon>Pezizomycotina</taxon>
        <taxon>Sordariomycetes</taxon>
        <taxon>Sordariomycetidae</taxon>
        <taxon>Sordariales</taxon>
        <taxon>Chaetomiaceae</taxon>
        <taxon>Mycothermus</taxon>
    </lineage>
</organism>
<gene>
    <name evidence="3" type="ORF">VTJ49DRAFT_5577</name>
</gene>
<sequence length="247" mass="24434">MHTMPPNPAAADRSASTTDAAPTTTSKAAATTPTADMAPLSTLDVFILTFNCAKSLVNPTVFAAHLHGALAGQNGNGSSIALPDLVVFSLQEVAPLSYSFIGSYFLNPYYARFTEALNLASTWALGHGDAPTTAAASSSSPSSPDNSAAMARPSSDSPPYTLVRAKNVGMTAMLLYARDPTAVTAIAEAECGFGAADMGNKGAVGLRVTWKDGGGGGGGGGGAAAAAGVLVVVGTGGGSGVSMKTCG</sequence>
<accession>A0ABR3V2U4</accession>
<proteinExistence type="predicted"/>
<evidence type="ECO:0000313" key="3">
    <source>
        <dbReference type="EMBL" id="KAL1836093.1"/>
    </source>
</evidence>
<name>A0ABR3V2U4_HUMIN</name>
<evidence type="ECO:0000256" key="1">
    <source>
        <dbReference type="SAM" id="MobiDB-lite"/>
    </source>
</evidence>
<feature type="compositionally biased region" description="Low complexity" evidence="1">
    <location>
        <begin position="9"/>
        <end position="30"/>
    </location>
</feature>
<keyword evidence="4" id="KW-1185">Reference proteome</keyword>
<feature type="region of interest" description="Disordered" evidence="1">
    <location>
        <begin position="131"/>
        <end position="158"/>
    </location>
</feature>
<dbReference type="SUPFAM" id="SSF56219">
    <property type="entry name" value="DNase I-like"/>
    <property type="match status" value="1"/>
</dbReference>
<feature type="region of interest" description="Disordered" evidence="1">
    <location>
        <begin position="1"/>
        <end position="30"/>
    </location>
</feature>
<reference evidence="3 4" key="1">
    <citation type="journal article" date="2024" name="Commun. Biol.">
        <title>Comparative genomic analysis of thermophilic fungi reveals convergent evolutionary adaptations and gene losses.</title>
        <authorList>
            <person name="Steindorff A.S."/>
            <person name="Aguilar-Pontes M.V."/>
            <person name="Robinson A.J."/>
            <person name="Andreopoulos B."/>
            <person name="LaButti K."/>
            <person name="Kuo A."/>
            <person name="Mondo S."/>
            <person name="Riley R."/>
            <person name="Otillar R."/>
            <person name="Haridas S."/>
            <person name="Lipzen A."/>
            <person name="Grimwood J."/>
            <person name="Schmutz J."/>
            <person name="Clum A."/>
            <person name="Reid I.D."/>
            <person name="Moisan M.C."/>
            <person name="Butler G."/>
            <person name="Nguyen T.T.M."/>
            <person name="Dewar K."/>
            <person name="Conant G."/>
            <person name="Drula E."/>
            <person name="Henrissat B."/>
            <person name="Hansel C."/>
            <person name="Singer S."/>
            <person name="Hutchinson M.I."/>
            <person name="de Vries R.P."/>
            <person name="Natvig D.O."/>
            <person name="Powell A.J."/>
            <person name="Tsang A."/>
            <person name="Grigoriev I.V."/>
        </authorList>
    </citation>
    <scope>NUCLEOTIDE SEQUENCE [LARGE SCALE GENOMIC DNA]</scope>
    <source>
        <strain evidence="3 4">CBS 620.91</strain>
    </source>
</reference>
<dbReference type="Proteomes" id="UP001583172">
    <property type="component" value="Unassembled WGS sequence"/>
</dbReference>
<dbReference type="Pfam" id="PF22669">
    <property type="entry name" value="Exo_endo_phos2"/>
    <property type="match status" value="1"/>
</dbReference>
<dbReference type="EMBL" id="JAZGSY010000466">
    <property type="protein sequence ID" value="KAL1836093.1"/>
    <property type="molecule type" value="Genomic_DNA"/>
</dbReference>
<comment type="caution">
    <text evidence="3">The sequence shown here is derived from an EMBL/GenBank/DDBJ whole genome shotgun (WGS) entry which is preliminary data.</text>
</comment>